<dbReference type="InterPro" id="IPR014710">
    <property type="entry name" value="RmlC-like_jellyroll"/>
</dbReference>
<dbReference type="InterPro" id="IPR011051">
    <property type="entry name" value="RmlC_Cupin_sf"/>
</dbReference>
<keyword evidence="2" id="KW-1185">Reference proteome</keyword>
<dbReference type="Proteomes" id="UP001465976">
    <property type="component" value="Unassembled WGS sequence"/>
</dbReference>
<dbReference type="SUPFAM" id="SSF51182">
    <property type="entry name" value="RmlC-like cupins"/>
    <property type="match status" value="1"/>
</dbReference>
<evidence type="ECO:0000313" key="2">
    <source>
        <dbReference type="Proteomes" id="UP001465976"/>
    </source>
</evidence>
<comment type="caution">
    <text evidence="1">The sequence shown here is derived from an EMBL/GenBank/DDBJ whole genome shotgun (WGS) entry which is preliminary data.</text>
</comment>
<proteinExistence type="predicted"/>
<reference evidence="1 2" key="1">
    <citation type="submission" date="2024-02" db="EMBL/GenBank/DDBJ databases">
        <title>A draft genome for the cacao thread blight pathogen Marasmius crinis-equi.</title>
        <authorList>
            <person name="Cohen S.P."/>
            <person name="Baruah I.K."/>
            <person name="Amoako-Attah I."/>
            <person name="Bukari Y."/>
            <person name="Meinhardt L.W."/>
            <person name="Bailey B.A."/>
        </authorList>
    </citation>
    <scope>NUCLEOTIDE SEQUENCE [LARGE SCALE GENOMIC DNA]</scope>
    <source>
        <strain evidence="1 2">GH-76</strain>
    </source>
</reference>
<dbReference type="EMBL" id="JBAHYK010000044">
    <property type="protein sequence ID" value="KAL0579924.1"/>
    <property type="molecule type" value="Genomic_DNA"/>
</dbReference>
<sequence>MSNLNEDPDTVSVSRGVTMTFLKDHEFLSRVTITGDSDCEGLFVPFHWHETHDEVMRVVKGQLRISLGSTSKIYSPEDGEVLIPRMTPHSLKSIEGVPTEFMERTIPMDDEKEVFFRNLLAGDGLNASIFHVMQTFYHGDTYPALPFHIIWFEKAFTALFGYYIAPFLGYQLKYASSKRAR</sequence>
<gene>
    <name evidence="1" type="ORF">V5O48_002095</name>
</gene>
<evidence type="ECO:0008006" key="3">
    <source>
        <dbReference type="Google" id="ProtNLM"/>
    </source>
</evidence>
<evidence type="ECO:0000313" key="1">
    <source>
        <dbReference type="EMBL" id="KAL0579924.1"/>
    </source>
</evidence>
<accession>A0ABR3FXF0</accession>
<protein>
    <recommendedName>
        <fullName evidence="3">Cupin 2 conserved barrel domain-containing protein</fullName>
    </recommendedName>
</protein>
<name>A0ABR3FXF0_9AGAR</name>
<organism evidence="1 2">
    <name type="scientific">Marasmius crinis-equi</name>
    <dbReference type="NCBI Taxonomy" id="585013"/>
    <lineage>
        <taxon>Eukaryota</taxon>
        <taxon>Fungi</taxon>
        <taxon>Dikarya</taxon>
        <taxon>Basidiomycota</taxon>
        <taxon>Agaricomycotina</taxon>
        <taxon>Agaricomycetes</taxon>
        <taxon>Agaricomycetidae</taxon>
        <taxon>Agaricales</taxon>
        <taxon>Marasmiineae</taxon>
        <taxon>Marasmiaceae</taxon>
        <taxon>Marasmius</taxon>
    </lineage>
</organism>
<dbReference type="Gene3D" id="2.60.120.10">
    <property type="entry name" value="Jelly Rolls"/>
    <property type="match status" value="1"/>
</dbReference>